<sequence length="107" mass="11608">MNTPTTQPHVVTICGSTRFRDQIAAANRELTLAGNIVLAPGVFAHAGDAMTDDDKQRLDALHLTKIDLACWVLIVNPGGYIGTSTRREIEHAHRTGKPVHYVHEAAA</sequence>
<comment type="caution">
    <text evidence="1">The sequence shown here is derived from an EMBL/GenBank/DDBJ whole genome shotgun (WGS) entry which is preliminary data.</text>
</comment>
<dbReference type="Proteomes" id="UP001500363">
    <property type="component" value="Unassembled WGS sequence"/>
</dbReference>
<keyword evidence="2" id="KW-1185">Reference proteome</keyword>
<proteinExistence type="predicted"/>
<dbReference type="RefSeq" id="WP_344181750.1">
    <property type="nucleotide sequence ID" value="NZ_BAAANC010000004.1"/>
</dbReference>
<gene>
    <name evidence="1" type="ORF">GCM10009741_68700</name>
</gene>
<reference evidence="1 2" key="1">
    <citation type="journal article" date="2019" name="Int. J. Syst. Evol. Microbiol.">
        <title>The Global Catalogue of Microorganisms (GCM) 10K type strain sequencing project: providing services to taxonomists for standard genome sequencing and annotation.</title>
        <authorList>
            <consortium name="The Broad Institute Genomics Platform"/>
            <consortium name="The Broad Institute Genome Sequencing Center for Infectious Disease"/>
            <person name="Wu L."/>
            <person name="Ma J."/>
        </authorList>
    </citation>
    <scope>NUCLEOTIDE SEQUENCE [LARGE SCALE GENOMIC DNA]</scope>
    <source>
        <strain evidence="1 2">JCM 14303</strain>
    </source>
</reference>
<name>A0ABN2CAE7_9ACTN</name>
<evidence type="ECO:0000313" key="1">
    <source>
        <dbReference type="EMBL" id="GAA1554481.1"/>
    </source>
</evidence>
<protein>
    <recommendedName>
        <fullName evidence="3">DUF4406 domain-containing protein</fullName>
    </recommendedName>
</protein>
<evidence type="ECO:0000313" key="2">
    <source>
        <dbReference type="Proteomes" id="UP001500363"/>
    </source>
</evidence>
<accession>A0ABN2CAE7</accession>
<evidence type="ECO:0008006" key="3">
    <source>
        <dbReference type="Google" id="ProtNLM"/>
    </source>
</evidence>
<organism evidence="1 2">
    <name type="scientific">Kribbella lupini</name>
    <dbReference type="NCBI Taxonomy" id="291602"/>
    <lineage>
        <taxon>Bacteria</taxon>
        <taxon>Bacillati</taxon>
        <taxon>Actinomycetota</taxon>
        <taxon>Actinomycetes</taxon>
        <taxon>Propionibacteriales</taxon>
        <taxon>Kribbellaceae</taxon>
        <taxon>Kribbella</taxon>
    </lineage>
</organism>
<dbReference type="EMBL" id="BAAANC010000004">
    <property type="protein sequence ID" value="GAA1554481.1"/>
    <property type="molecule type" value="Genomic_DNA"/>
</dbReference>